<dbReference type="Pfam" id="PF01575">
    <property type="entry name" value="MaoC_dehydratas"/>
    <property type="match status" value="1"/>
</dbReference>
<protein>
    <submittedName>
        <fullName evidence="2">MaoC/PaaZ C-terminal domain-containing protein</fullName>
    </submittedName>
</protein>
<sequence length="165" mass="18205">MSSYYLEDFQPGQIFVSSGRTITEADLTFFSMISGDWNPIHADVEFARQTRYQQRIVHGTLGIAICTGMLHQLGIFEKSVIAMLGLRNWNFLKPIMIGDTVHLELEITAIEPGKSGRSGKLGRRFRLINQHGEVAQDGESDVLVLTHEGARQQAEASAGSSAKPS</sequence>
<evidence type="ECO:0000313" key="3">
    <source>
        <dbReference type="Proteomes" id="UP001629246"/>
    </source>
</evidence>
<dbReference type="InterPro" id="IPR002539">
    <property type="entry name" value="MaoC-like_dom"/>
</dbReference>
<organism evidence="2 3">
    <name type="scientific">Herbaspirillum lusitanum</name>
    <dbReference type="NCBI Taxonomy" id="213312"/>
    <lineage>
        <taxon>Bacteria</taxon>
        <taxon>Pseudomonadati</taxon>
        <taxon>Pseudomonadota</taxon>
        <taxon>Betaproteobacteria</taxon>
        <taxon>Burkholderiales</taxon>
        <taxon>Oxalobacteraceae</taxon>
        <taxon>Herbaspirillum</taxon>
    </lineage>
</organism>
<accession>A0ABW9A8W7</accession>
<proteinExistence type="predicted"/>
<dbReference type="EMBL" id="JAQQFM010000003">
    <property type="protein sequence ID" value="MFL9924305.1"/>
    <property type="molecule type" value="Genomic_DNA"/>
</dbReference>
<dbReference type="Proteomes" id="UP001629246">
    <property type="component" value="Unassembled WGS sequence"/>
</dbReference>
<reference evidence="2 3" key="1">
    <citation type="journal article" date="2024" name="Chem. Sci.">
        <title>Discovery of megapolipeptins by genome mining of a Burkholderiales bacteria collection.</title>
        <authorList>
            <person name="Paulo B.S."/>
            <person name="Recchia M.J.J."/>
            <person name="Lee S."/>
            <person name="Fergusson C.H."/>
            <person name="Romanowski S.B."/>
            <person name="Hernandez A."/>
            <person name="Krull N."/>
            <person name="Liu D.Y."/>
            <person name="Cavanagh H."/>
            <person name="Bos A."/>
            <person name="Gray C.A."/>
            <person name="Murphy B.T."/>
            <person name="Linington R.G."/>
            <person name="Eustaquio A.S."/>
        </authorList>
    </citation>
    <scope>NUCLEOTIDE SEQUENCE [LARGE SCALE GENOMIC DNA]</scope>
    <source>
        <strain evidence="2 3">RL21-008-BIB-A</strain>
    </source>
</reference>
<dbReference type="PANTHER" id="PTHR43664">
    <property type="entry name" value="MONOAMINE OXIDASE-RELATED"/>
    <property type="match status" value="1"/>
</dbReference>
<evidence type="ECO:0000313" key="2">
    <source>
        <dbReference type="EMBL" id="MFL9924305.1"/>
    </source>
</evidence>
<feature type="domain" description="MaoC-like" evidence="1">
    <location>
        <begin position="14"/>
        <end position="116"/>
    </location>
</feature>
<dbReference type="InterPro" id="IPR029069">
    <property type="entry name" value="HotDog_dom_sf"/>
</dbReference>
<name>A0ABW9A8W7_9BURK</name>
<dbReference type="RefSeq" id="WP_408156800.1">
    <property type="nucleotide sequence ID" value="NZ_JAQQFM010000003.1"/>
</dbReference>
<keyword evidence="3" id="KW-1185">Reference proteome</keyword>
<comment type="caution">
    <text evidence="2">The sequence shown here is derived from an EMBL/GenBank/DDBJ whole genome shotgun (WGS) entry which is preliminary data.</text>
</comment>
<dbReference type="Gene3D" id="3.10.129.10">
    <property type="entry name" value="Hotdog Thioesterase"/>
    <property type="match status" value="1"/>
</dbReference>
<dbReference type="SUPFAM" id="SSF54637">
    <property type="entry name" value="Thioesterase/thiol ester dehydrase-isomerase"/>
    <property type="match status" value="1"/>
</dbReference>
<dbReference type="InterPro" id="IPR052342">
    <property type="entry name" value="MCH/BMMD"/>
</dbReference>
<dbReference type="PANTHER" id="PTHR43664:SF1">
    <property type="entry name" value="BETA-METHYLMALYL-COA DEHYDRATASE"/>
    <property type="match status" value="1"/>
</dbReference>
<gene>
    <name evidence="2" type="ORF">PQR62_08520</name>
</gene>
<evidence type="ECO:0000259" key="1">
    <source>
        <dbReference type="Pfam" id="PF01575"/>
    </source>
</evidence>